<evidence type="ECO:0000256" key="2">
    <source>
        <dbReference type="ARBA" id="ARBA00010511"/>
    </source>
</evidence>
<dbReference type="PANTHER" id="PTHR34105">
    <property type="entry name" value="PROLINE-, GLUTAMIC ACID- AND LEUCINE-RICH PROTEIN 1"/>
    <property type="match status" value="1"/>
</dbReference>
<feature type="domain" description="Pre-rRNA-processing protein RIX1 N-terminal" evidence="6">
    <location>
        <begin position="6"/>
        <end position="215"/>
    </location>
</feature>
<feature type="region of interest" description="Disordered" evidence="5">
    <location>
        <begin position="626"/>
        <end position="751"/>
    </location>
</feature>
<evidence type="ECO:0000256" key="4">
    <source>
        <dbReference type="ARBA" id="ARBA00023242"/>
    </source>
</evidence>
<reference evidence="7" key="1">
    <citation type="journal article" date="2021" name="Nat. Commun.">
        <title>Genetic determinants of endophytism in the Arabidopsis root mycobiome.</title>
        <authorList>
            <person name="Mesny F."/>
            <person name="Miyauchi S."/>
            <person name="Thiergart T."/>
            <person name="Pickel B."/>
            <person name="Atanasova L."/>
            <person name="Karlsson M."/>
            <person name="Huettel B."/>
            <person name="Barry K.W."/>
            <person name="Haridas S."/>
            <person name="Chen C."/>
            <person name="Bauer D."/>
            <person name="Andreopoulos W."/>
            <person name="Pangilinan J."/>
            <person name="LaButti K."/>
            <person name="Riley R."/>
            <person name="Lipzen A."/>
            <person name="Clum A."/>
            <person name="Drula E."/>
            <person name="Henrissat B."/>
            <person name="Kohler A."/>
            <person name="Grigoriev I.V."/>
            <person name="Martin F.M."/>
            <person name="Hacquard S."/>
        </authorList>
    </citation>
    <scope>NUCLEOTIDE SEQUENCE</scope>
    <source>
        <strain evidence="7">MPI-CAGE-AT-0016</strain>
    </source>
</reference>
<evidence type="ECO:0000259" key="6">
    <source>
        <dbReference type="Pfam" id="PF08167"/>
    </source>
</evidence>
<evidence type="ECO:0000256" key="5">
    <source>
        <dbReference type="SAM" id="MobiDB-lite"/>
    </source>
</evidence>
<keyword evidence="8" id="KW-1185">Reference proteome</keyword>
<feature type="compositionally biased region" description="Acidic residues" evidence="5">
    <location>
        <begin position="626"/>
        <end position="642"/>
    </location>
</feature>
<dbReference type="AlphaFoldDB" id="A0A8K0X1E1"/>
<feature type="compositionally biased region" description="Acidic residues" evidence="5">
    <location>
        <begin position="739"/>
        <end position="751"/>
    </location>
</feature>
<accession>A0A8K0X1E1</accession>
<comment type="caution">
    <text evidence="7">The sequence shown here is derived from an EMBL/GenBank/DDBJ whole genome shotgun (WGS) entry which is preliminary data.</text>
</comment>
<dbReference type="GO" id="GO:0005634">
    <property type="term" value="C:nucleus"/>
    <property type="evidence" value="ECO:0007669"/>
    <property type="project" value="UniProtKB-SubCell"/>
</dbReference>
<dbReference type="Proteomes" id="UP000813385">
    <property type="component" value="Unassembled WGS sequence"/>
</dbReference>
<feature type="compositionally biased region" description="Acidic residues" evidence="5">
    <location>
        <begin position="723"/>
        <end position="732"/>
    </location>
</feature>
<dbReference type="InterPro" id="IPR012583">
    <property type="entry name" value="RIX1_N"/>
</dbReference>
<comment type="similarity">
    <text evidence="2">Belongs to the RIX1/PELP1 family.</text>
</comment>
<dbReference type="InterPro" id="IPR016024">
    <property type="entry name" value="ARM-type_fold"/>
</dbReference>
<dbReference type="EMBL" id="JAGPXD010000005">
    <property type="protein sequence ID" value="KAH7354141.1"/>
    <property type="molecule type" value="Genomic_DNA"/>
</dbReference>
<dbReference type="PANTHER" id="PTHR34105:SF1">
    <property type="entry name" value="PROLINE-, GLUTAMIC ACID- AND LEUCINE-RICH PROTEIN 1"/>
    <property type="match status" value="1"/>
</dbReference>
<dbReference type="Pfam" id="PF08167">
    <property type="entry name" value="RIX1"/>
    <property type="match status" value="1"/>
</dbReference>
<dbReference type="GO" id="GO:0006364">
    <property type="term" value="P:rRNA processing"/>
    <property type="evidence" value="ECO:0007669"/>
    <property type="project" value="TreeGrafter"/>
</dbReference>
<keyword evidence="4" id="KW-0539">Nucleus</keyword>
<name>A0A8K0X1E1_9PEZI</name>
<dbReference type="SUPFAM" id="SSF48371">
    <property type="entry name" value="ARM repeat"/>
    <property type="match status" value="1"/>
</dbReference>
<evidence type="ECO:0000256" key="3">
    <source>
        <dbReference type="ARBA" id="ARBA00021502"/>
    </source>
</evidence>
<gene>
    <name evidence="7" type="ORF">B0T11DRAFT_357459</name>
</gene>
<dbReference type="OrthoDB" id="20900at2759"/>
<organism evidence="7 8">
    <name type="scientific">Plectosphaerella cucumerina</name>
    <dbReference type="NCBI Taxonomy" id="40658"/>
    <lineage>
        <taxon>Eukaryota</taxon>
        <taxon>Fungi</taxon>
        <taxon>Dikarya</taxon>
        <taxon>Ascomycota</taxon>
        <taxon>Pezizomycotina</taxon>
        <taxon>Sordariomycetes</taxon>
        <taxon>Hypocreomycetidae</taxon>
        <taxon>Glomerellales</taxon>
        <taxon>Plectosphaerellaceae</taxon>
        <taxon>Plectosphaerella</taxon>
    </lineage>
</organism>
<comment type="subcellular location">
    <subcellularLocation>
        <location evidence="1">Nucleus</location>
    </subcellularLocation>
</comment>
<evidence type="ECO:0000256" key="1">
    <source>
        <dbReference type="ARBA" id="ARBA00004123"/>
    </source>
</evidence>
<protein>
    <recommendedName>
        <fullName evidence="3">Pre-rRNA-processing protein RIX1</fullName>
    </recommendedName>
</protein>
<sequence>MSLPPDLRVLCRRLTSTPPSQLPHATPAFVRHVLQCRDVLSAPQDIKAKGAAAEAAMLVHKLKSIVGNLIKGKTAAGRFTGVVLAKAVVDVGGWECLREAGPWVAGLLAILKKNDPPAVKELAVVALVRIYTLVHEFQTLTREIATPTLRDFFDAGLALLRAPAPGQPPRAPPSLVESVLDAFATLMPLYPATCRPFNARVRTAARPYLAPTASDNGAPVPRALQRAARRAAVSLHFTTAGKTGPSEDWARAAADVLRDFHDTADHVFRAVQESWQPLVPRARADISFDGPAEQPDAPDGLPGWTGVRAGADRLVGHLRLAADLLRRPTKVPVAVPVGALMEAVNRVAQISRTSRAQAWEQALETHPAVGREEKEELWTCVPAVHLAALDVLGALFRRLRLNAMSLVPEALDAVLLVLKSGIDSPAVRAASYATVDLLLQVAGPGLSKTAVDAIGVVMLACCRDLQQDAGYLAARAGPPPAAAGAEAKKNGMTANADLFLPTAKADGSSAAGAGAGPVHGKLSRAHRAAAEALLASLLTHLPQRQVKPGIRGLLDQTAILCQSRDSMLASVLNPYINEAGRSYPSILPHLSRRFPHDQGVEVLRSNIRTSVQASAEDVRLAATFEELEEEEGEDEEMEEEEAEAKGDEEMANAAPADAPKSEPAFFPAAADGPSKPHAQPDGPFVERSAEVLAERLSAAPQKRKHEGAAVETTPPLKKQETETGGDDSDDDESVHLNMDIDDLDDEEEDEE</sequence>
<evidence type="ECO:0000313" key="8">
    <source>
        <dbReference type="Proteomes" id="UP000813385"/>
    </source>
</evidence>
<proteinExistence type="inferred from homology"/>
<evidence type="ECO:0000313" key="7">
    <source>
        <dbReference type="EMBL" id="KAH7354141.1"/>
    </source>
</evidence>